<evidence type="ECO:0000256" key="12">
    <source>
        <dbReference type="PIRSR" id="PIRSR601842-2"/>
    </source>
</evidence>
<dbReference type="CDD" id="cd09596">
    <property type="entry name" value="M36"/>
    <property type="match status" value="1"/>
</dbReference>
<dbReference type="Gene3D" id="1.10.390.10">
    <property type="entry name" value="Neutral Protease Domain 2"/>
    <property type="match status" value="1"/>
</dbReference>
<evidence type="ECO:0000313" key="15">
    <source>
        <dbReference type="EMBL" id="KIM87820.1"/>
    </source>
</evidence>
<dbReference type="Pfam" id="PF02128">
    <property type="entry name" value="Peptidase_M36"/>
    <property type="match status" value="1"/>
</dbReference>
<keyword evidence="7 13" id="KW-0378">Hydrolase</keyword>
<evidence type="ECO:0000256" key="7">
    <source>
        <dbReference type="ARBA" id="ARBA00022801"/>
    </source>
</evidence>
<name>A0A0C3FTX1_PILCF</name>
<keyword evidence="6 13" id="KW-0732">Signal</keyword>
<keyword evidence="4 13" id="KW-0645">Protease</keyword>
<feature type="domain" description="FTP" evidence="14">
    <location>
        <begin position="93"/>
        <end position="138"/>
    </location>
</feature>
<dbReference type="SUPFAM" id="SSF55486">
    <property type="entry name" value="Metalloproteases ('zincins'), catalytic domain"/>
    <property type="match status" value="1"/>
</dbReference>
<dbReference type="Gene3D" id="3.10.170.10">
    <property type="match status" value="1"/>
</dbReference>
<dbReference type="HOGENOM" id="CLU_012703_3_2_1"/>
<dbReference type="EC" id="3.4.24.-" evidence="13"/>
<evidence type="ECO:0000256" key="13">
    <source>
        <dbReference type="RuleBase" id="RU364017"/>
    </source>
</evidence>
<evidence type="ECO:0000256" key="8">
    <source>
        <dbReference type="ARBA" id="ARBA00022833"/>
    </source>
</evidence>
<keyword evidence="5 12" id="KW-0479">Metal-binding</keyword>
<comment type="cofactor">
    <cofactor evidence="12">
        <name>Zn(2+)</name>
        <dbReference type="ChEBI" id="CHEBI:29105"/>
    </cofactor>
    <text evidence="12">Binds 1 zinc ion per subunit.</text>
</comment>
<evidence type="ECO:0000259" key="14">
    <source>
        <dbReference type="Pfam" id="PF07504"/>
    </source>
</evidence>
<feature type="active site" evidence="11">
    <location>
        <position position="570"/>
    </location>
</feature>
<keyword evidence="8 12" id="KW-0862">Zinc</keyword>
<dbReference type="GO" id="GO:0004222">
    <property type="term" value="F:metalloendopeptidase activity"/>
    <property type="evidence" value="ECO:0007669"/>
    <property type="project" value="InterPro"/>
</dbReference>
<proteinExistence type="inferred from homology"/>
<dbReference type="OrthoDB" id="3227768at2759"/>
<keyword evidence="9 13" id="KW-0482">Metalloprotease</keyword>
<evidence type="ECO:0000256" key="6">
    <source>
        <dbReference type="ARBA" id="ARBA00022729"/>
    </source>
</evidence>
<feature type="signal peptide" evidence="13">
    <location>
        <begin position="1"/>
        <end position="20"/>
    </location>
</feature>
<keyword evidence="10 13" id="KW-0865">Zymogen</keyword>
<dbReference type="PANTHER" id="PTHR33478:SF1">
    <property type="entry name" value="EXTRACELLULAR METALLOPROTEINASE MEP"/>
    <property type="match status" value="1"/>
</dbReference>
<keyword evidence="16" id="KW-1185">Reference proteome</keyword>
<evidence type="ECO:0000256" key="4">
    <source>
        <dbReference type="ARBA" id="ARBA00022670"/>
    </source>
</evidence>
<dbReference type="GO" id="GO:0008270">
    <property type="term" value="F:zinc ion binding"/>
    <property type="evidence" value="ECO:0007669"/>
    <property type="project" value="InterPro"/>
</dbReference>
<dbReference type="InParanoid" id="A0A0C3FTX1"/>
<dbReference type="InterPro" id="IPR050371">
    <property type="entry name" value="Fungal_virulence_M36"/>
</dbReference>
<dbReference type="EMBL" id="KN832978">
    <property type="protein sequence ID" value="KIM87820.1"/>
    <property type="molecule type" value="Genomic_DNA"/>
</dbReference>
<feature type="binding site" evidence="12">
    <location>
        <position position="599"/>
    </location>
    <ligand>
        <name>Zn(2+)</name>
        <dbReference type="ChEBI" id="CHEBI:29105"/>
        <note>catalytic</note>
    </ligand>
</feature>
<evidence type="ECO:0000256" key="5">
    <source>
        <dbReference type="ARBA" id="ARBA00022723"/>
    </source>
</evidence>
<dbReference type="Pfam" id="PF07504">
    <property type="entry name" value="FTP"/>
    <property type="match status" value="1"/>
</dbReference>
<evidence type="ECO:0000256" key="10">
    <source>
        <dbReference type="ARBA" id="ARBA00023145"/>
    </source>
</evidence>
<dbReference type="STRING" id="765440.A0A0C3FTX1"/>
<dbReference type="InterPro" id="IPR027268">
    <property type="entry name" value="Peptidase_M4/M1_CTD_sf"/>
</dbReference>
<evidence type="ECO:0000256" key="11">
    <source>
        <dbReference type="PIRSR" id="PIRSR601842-1"/>
    </source>
</evidence>
<feature type="chain" id="PRO_5009360345" description="Extracellular metalloproteinase" evidence="13">
    <location>
        <begin position="21"/>
        <end position="844"/>
    </location>
</feature>
<evidence type="ECO:0000313" key="16">
    <source>
        <dbReference type="Proteomes" id="UP000054166"/>
    </source>
</evidence>
<dbReference type="InterPro" id="IPR011096">
    <property type="entry name" value="FTP_domain"/>
</dbReference>
<reference evidence="16" key="2">
    <citation type="submission" date="2015-01" db="EMBL/GenBank/DDBJ databases">
        <title>Evolutionary Origins and Diversification of the Mycorrhizal Mutualists.</title>
        <authorList>
            <consortium name="DOE Joint Genome Institute"/>
            <consortium name="Mycorrhizal Genomics Consortium"/>
            <person name="Kohler A."/>
            <person name="Kuo A."/>
            <person name="Nagy L.G."/>
            <person name="Floudas D."/>
            <person name="Copeland A."/>
            <person name="Barry K.W."/>
            <person name="Cichocki N."/>
            <person name="Veneault-Fourrey C."/>
            <person name="LaButti K."/>
            <person name="Lindquist E.A."/>
            <person name="Lipzen A."/>
            <person name="Lundell T."/>
            <person name="Morin E."/>
            <person name="Murat C."/>
            <person name="Riley R."/>
            <person name="Ohm R."/>
            <person name="Sun H."/>
            <person name="Tunlid A."/>
            <person name="Henrissat B."/>
            <person name="Grigoriev I.V."/>
            <person name="Hibbett D.S."/>
            <person name="Martin F."/>
        </authorList>
    </citation>
    <scope>NUCLEOTIDE SEQUENCE [LARGE SCALE GENOMIC DNA]</scope>
    <source>
        <strain evidence="16">F 1598</strain>
    </source>
</reference>
<organism evidence="15 16">
    <name type="scientific">Piloderma croceum (strain F 1598)</name>
    <dbReference type="NCBI Taxonomy" id="765440"/>
    <lineage>
        <taxon>Eukaryota</taxon>
        <taxon>Fungi</taxon>
        <taxon>Dikarya</taxon>
        <taxon>Basidiomycota</taxon>
        <taxon>Agaricomycotina</taxon>
        <taxon>Agaricomycetes</taxon>
        <taxon>Agaricomycetidae</taxon>
        <taxon>Atheliales</taxon>
        <taxon>Atheliaceae</taxon>
        <taxon>Piloderma</taxon>
    </lineage>
</organism>
<protein>
    <recommendedName>
        <fullName evidence="13">Extracellular metalloproteinase</fullName>
        <ecNumber evidence="13">3.4.24.-</ecNumber>
    </recommendedName>
    <alternativeName>
        <fullName evidence="13">Fungalysin</fullName>
    </alternativeName>
</protein>
<evidence type="ECO:0000256" key="3">
    <source>
        <dbReference type="ARBA" id="ARBA00022525"/>
    </source>
</evidence>
<dbReference type="AlphaFoldDB" id="A0A0C3FTX1"/>
<evidence type="ECO:0000256" key="9">
    <source>
        <dbReference type="ARBA" id="ARBA00023049"/>
    </source>
</evidence>
<dbReference type="Proteomes" id="UP000054166">
    <property type="component" value="Unassembled WGS sequence"/>
</dbReference>
<feature type="binding site" evidence="12">
    <location>
        <position position="573"/>
    </location>
    <ligand>
        <name>Zn(2+)</name>
        <dbReference type="ChEBI" id="CHEBI:29105"/>
        <note>catalytic</note>
    </ligand>
</feature>
<sequence>MRGLLTVSLVAAGLAGSAFAHIHDSDAPIRRRKSLGFGPIHPHAVFRSSPYQIQTNGFLPFSAASNPVEVARQFVEDRMAGRLTRDNTFIIRKDSYTDKNTGVTHVYIRQVVNGIEVADGDMNINVKDGVVLSYGDSFYNGTAPISHVDDNDDEHPHATFCSQLESEVLDRRDSLSEFFASQSGEQTILGSSADIKETIMGPIEHLYLSNCAHVNKPYQLAKEDPSVAGSIGDSKKALLQFMIAATPNDRVLQDILARYDHHLSNMVSSFETHLVGDHSVMVEHIDKVPDTVNPVKAKLVYVQVPKGDKTILNLVWKFEVEMQDNWYEASVSAIAPHRIISVVDWASDSPLPKQPETKVPATYNVFAWGINDPAEGNRTLQKEYYDALASPVGWHSLPYANDPQSHGLRRNKTDFWRNTSTTFGNNVFAHEDWEGQNSWLDNYRPNAGKDMIFDYKYKPKVTDDSDALDEAKKYINATVTQLFYTSNMVHDLYYRYGFDEVSGNFQQYNFGRGGEENDAVIANAQDGSGYNNANFMTPPDGQNGRCRMYLWSTANPYRDGDLEAGIVIHELSHGLSTRLTGGPANSGCLGWGESGGMGEGWGDFLATMIRSTRNYSDYPMGAWAANKETGIRNFIYSLNETINPSTYKTLDKPGYWGVHAIGEVWAEILWIVSQHLINKHGYIDTLFPPASLENGTVPEGDFYRPAEYTSTGQRKPLIPKHGNSLIVQLVLNGMKLQQCRPSFFDARDAIIQADQILTGGENFCDLWKGFSERGLGPDARVEGRTPWGGGIRTNDYTVPLACKEQKIPETPKEPGKPEEPEDVVFYVEPGVTKTSCKNRRTKAA</sequence>
<keyword evidence="3 13" id="KW-0964">Secreted</keyword>
<evidence type="ECO:0000256" key="2">
    <source>
        <dbReference type="ARBA" id="ARBA00006006"/>
    </source>
</evidence>
<reference evidence="15 16" key="1">
    <citation type="submission" date="2014-04" db="EMBL/GenBank/DDBJ databases">
        <authorList>
            <consortium name="DOE Joint Genome Institute"/>
            <person name="Kuo A."/>
            <person name="Tarkka M."/>
            <person name="Buscot F."/>
            <person name="Kohler A."/>
            <person name="Nagy L.G."/>
            <person name="Floudas D."/>
            <person name="Copeland A."/>
            <person name="Barry K.W."/>
            <person name="Cichocki N."/>
            <person name="Veneault-Fourrey C."/>
            <person name="LaButti K."/>
            <person name="Lindquist E.A."/>
            <person name="Lipzen A."/>
            <person name="Lundell T."/>
            <person name="Morin E."/>
            <person name="Murat C."/>
            <person name="Sun H."/>
            <person name="Tunlid A."/>
            <person name="Henrissat B."/>
            <person name="Grigoriev I.V."/>
            <person name="Hibbett D.S."/>
            <person name="Martin F."/>
            <person name="Nordberg H.P."/>
            <person name="Cantor M.N."/>
            <person name="Hua S.X."/>
        </authorList>
    </citation>
    <scope>NUCLEOTIDE SEQUENCE [LARGE SCALE GENOMIC DNA]</scope>
    <source>
        <strain evidence="15 16">F 1598</strain>
    </source>
</reference>
<accession>A0A0C3FTX1</accession>
<evidence type="ECO:0000256" key="1">
    <source>
        <dbReference type="ARBA" id="ARBA00004613"/>
    </source>
</evidence>
<feature type="binding site" evidence="12">
    <location>
        <position position="348"/>
    </location>
    <ligand>
        <name>Zn(2+)</name>
        <dbReference type="ChEBI" id="CHEBI:29105"/>
        <note>catalytic</note>
    </ligand>
</feature>
<comment type="subcellular location">
    <subcellularLocation>
        <location evidence="1 13">Secreted</location>
    </subcellularLocation>
</comment>
<feature type="binding site" evidence="12">
    <location>
        <position position="569"/>
    </location>
    <ligand>
        <name>Zn(2+)</name>
        <dbReference type="ChEBI" id="CHEBI:29105"/>
        <note>catalytic</note>
    </ligand>
</feature>
<dbReference type="GO" id="GO:0006508">
    <property type="term" value="P:proteolysis"/>
    <property type="evidence" value="ECO:0007669"/>
    <property type="project" value="UniProtKB-KW"/>
</dbReference>
<dbReference type="InterPro" id="IPR001842">
    <property type="entry name" value="Peptidase_M36"/>
</dbReference>
<gene>
    <name evidence="15" type="ORF">PILCRDRAFT_814533</name>
</gene>
<dbReference type="GO" id="GO:0005615">
    <property type="term" value="C:extracellular space"/>
    <property type="evidence" value="ECO:0007669"/>
    <property type="project" value="InterPro"/>
</dbReference>
<dbReference type="PANTHER" id="PTHR33478">
    <property type="entry name" value="EXTRACELLULAR METALLOPROTEINASE MEP"/>
    <property type="match status" value="1"/>
</dbReference>
<comment type="similarity">
    <text evidence="2 13">Belongs to the peptidase M36 family.</text>
</comment>